<sequence length="427" mass="44938">MAKRIIIVGAGFAGLMSALAAKRLINITLQQTPEPAEDIEVAVIAPDDKLVVRPRLYEENVAAMSAPLFELFKTTGVRFVQGSVESINVENQQVTVNAAGLRSTLSYDRLILAAGGDNVLPAGVPGLKEHTFAVDHLERAVQLEAHLKNLPSIQATSARNTVVVCGGGYTGLELAAELPGRLAKITGFEAKTRVIVIERAHVVGPDLPSSMRPLVLKTLNRLGVEVKLNTAITGIDAGGVTTSTGERIETLTPIWTAGTVAAPLTRQIPGDKDRFGRLMVDAHLRCPQAKTIYAAGDTACARTDEGDDDDLNTVASEAQYTKMSCQHAMPMGRYAGHNAAADLLGLPALRYSQVMLGTVLDLGRDDAIFAAGSGDEAVVALSGAAAKPLKRWINETLIYPPGADDLAGALEAGNPVNRTVVPAGLGC</sequence>
<name>A0ABR1QNC9_9PEZI</name>
<dbReference type="Proteomes" id="UP001391051">
    <property type="component" value="Unassembled WGS sequence"/>
</dbReference>
<keyword evidence="3" id="KW-0285">Flavoprotein</keyword>
<evidence type="ECO:0000256" key="5">
    <source>
        <dbReference type="ARBA" id="ARBA00023002"/>
    </source>
</evidence>
<evidence type="ECO:0000256" key="3">
    <source>
        <dbReference type="ARBA" id="ARBA00022630"/>
    </source>
</evidence>
<evidence type="ECO:0000313" key="8">
    <source>
        <dbReference type="Proteomes" id="UP001391051"/>
    </source>
</evidence>
<reference evidence="7 8" key="1">
    <citation type="submission" date="2023-01" db="EMBL/GenBank/DDBJ databases">
        <title>Analysis of 21 Apiospora genomes using comparative genomics revels a genus with tremendous synthesis potential of carbohydrate active enzymes and secondary metabolites.</title>
        <authorList>
            <person name="Sorensen T."/>
        </authorList>
    </citation>
    <scope>NUCLEOTIDE SEQUENCE [LARGE SCALE GENOMIC DNA]</scope>
    <source>
        <strain evidence="7 8">CBS 24483</strain>
    </source>
</reference>
<dbReference type="Gene3D" id="3.50.50.100">
    <property type="match status" value="1"/>
</dbReference>
<proteinExistence type="inferred from homology"/>
<dbReference type="PRINTS" id="PR00411">
    <property type="entry name" value="PNDRDTASEI"/>
</dbReference>
<keyword evidence="4" id="KW-0274">FAD</keyword>
<organism evidence="7 8">
    <name type="scientific">Apiospora aurea</name>
    <dbReference type="NCBI Taxonomy" id="335848"/>
    <lineage>
        <taxon>Eukaryota</taxon>
        <taxon>Fungi</taxon>
        <taxon>Dikarya</taxon>
        <taxon>Ascomycota</taxon>
        <taxon>Pezizomycotina</taxon>
        <taxon>Sordariomycetes</taxon>
        <taxon>Xylariomycetidae</taxon>
        <taxon>Amphisphaeriales</taxon>
        <taxon>Apiosporaceae</taxon>
        <taxon>Apiospora</taxon>
    </lineage>
</organism>
<dbReference type="Pfam" id="PF07992">
    <property type="entry name" value="Pyr_redox_2"/>
    <property type="match status" value="1"/>
</dbReference>
<evidence type="ECO:0000256" key="4">
    <source>
        <dbReference type="ARBA" id="ARBA00022827"/>
    </source>
</evidence>
<evidence type="ECO:0000259" key="6">
    <source>
        <dbReference type="Pfam" id="PF07992"/>
    </source>
</evidence>
<dbReference type="RefSeq" id="XP_066703558.1">
    <property type="nucleotide sequence ID" value="XM_066840931.1"/>
</dbReference>
<feature type="domain" description="FAD/NAD(P)-binding" evidence="6">
    <location>
        <begin position="4"/>
        <end position="329"/>
    </location>
</feature>
<keyword evidence="8" id="KW-1185">Reference proteome</keyword>
<evidence type="ECO:0000256" key="1">
    <source>
        <dbReference type="ARBA" id="ARBA00001974"/>
    </source>
</evidence>
<accession>A0ABR1QNC9</accession>
<comment type="similarity">
    <text evidence="2">Belongs to the NADH dehydrogenase family.</text>
</comment>
<evidence type="ECO:0000256" key="2">
    <source>
        <dbReference type="ARBA" id="ARBA00005272"/>
    </source>
</evidence>
<comment type="caution">
    <text evidence="7">The sequence shown here is derived from an EMBL/GenBank/DDBJ whole genome shotgun (WGS) entry which is preliminary data.</text>
</comment>
<protein>
    <recommendedName>
        <fullName evidence="6">FAD/NAD(P)-binding domain-containing protein</fullName>
    </recommendedName>
</protein>
<dbReference type="PRINTS" id="PR00368">
    <property type="entry name" value="FADPNR"/>
</dbReference>
<dbReference type="PANTHER" id="PTHR42913">
    <property type="entry name" value="APOPTOSIS-INDUCING FACTOR 1"/>
    <property type="match status" value="1"/>
</dbReference>
<dbReference type="GeneID" id="92073993"/>
<dbReference type="SUPFAM" id="SSF51905">
    <property type="entry name" value="FAD/NAD(P)-binding domain"/>
    <property type="match status" value="2"/>
</dbReference>
<dbReference type="EMBL" id="JAQQWE010000003">
    <property type="protein sequence ID" value="KAK7959855.1"/>
    <property type="molecule type" value="Genomic_DNA"/>
</dbReference>
<gene>
    <name evidence="7" type="ORF">PG986_004709</name>
</gene>
<dbReference type="InterPro" id="IPR023753">
    <property type="entry name" value="FAD/NAD-binding_dom"/>
</dbReference>
<keyword evidence="5" id="KW-0560">Oxidoreductase</keyword>
<dbReference type="InterPro" id="IPR036188">
    <property type="entry name" value="FAD/NAD-bd_sf"/>
</dbReference>
<dbReference type="InterPro" id="IPR051169">
    <property type="entry name" value="NADH-Q_oxidoreductase"/>
</dbReference>
<evidence type="ECO:0000313" key="7">
    <source>
        <dbReference type="EMBL" id="KAK7959855.1"/>
    </source>
</evidence>
<comment type="cofactor">
    <cofactor evidence="1">
        <name>FAD</name>
        <dbReference type="ChEBI" id="CHEBI:57692"/>
    </cofactor>
</comment>
<dbReference type="PANTHER" id="PTHR42913:SF3">
    <property type="entry name" value="64 KDA MITOCHONDRIAL NADH DEHYDROGENASE (EUROFUNG)"/>
    <property type="match status" value="1"/>
</dbReference>